<dbReference type="AlphaFoldDB" id="A0AAI9HZC7"/>
<keyword evidence="6 7" id="KW-0413">Isomerase</keyword>
<dbReference type="PANTHER" id="PTHR30068:SF4">
    <property type="entry name" value="URONATE ISOMERASE"/>
    <property type="match status" value="1"/>
</dbReference>
<organism evidence="8">
    <name type="scientific">Providencia stuartii</name>
    <dbReference type="NCBI Taxonomy" id="588"/>
    <lineage>
        <taxon>Bacteria</taxon>
        <taxon>Pseudomonadati</taxon>
        <taxon>Pseudomonadota</taxon>
        <taxon>Gammaproteobacteria</taxon>
        <taxon>Enterobacterales</taxon>
        <taxon>Morganellaceae</taxon>
        <taxon>Providencia</taxon>
    </lineage>
</organism>
<gene>
    <name evidence="7 8" type="primary">uxaC</name>
    <name evidence="8" type="ORF">JRA39_001569</name>
</gene>
<evidence type="ECO:0000256" key="4">
    <source>
        <dbReference type="ARBA" id="ARBA00012546"/>
    </source>
</evidence>
<evidence type="ECO:0000256" key="6">
    <source>
        <dbReference type="ARBA" id="ARBA00023235"/>
    </source>
</evidence>
<evidence type="ECO:0000256" key="7">
    <source>
        <dbReference type="HAMAP-Rule" id="MF_00675"/>
    </source>
</evidence>
<comment type="pathway">
    <text evidence="2 7">Carbohydrate metabolism; pentose and glucuronate interconversion.</text>
</comment>
<dbReference type="Gene3D" id="1.10.2020.10">
    <property type="entry name" value="uronate isomerase, domain 2, chain A"/>
    <property type="match status" value="1"/>
</dbReference>
<comment type="catalytic activity">
    <reaction evidence="1 7">
        <text>D-glucuronate = D-fructuronate</text>
        <dbReference type="Rhea" id="RHEA:13049"/>
        <dbReference type="ChEBI" id="CHEBI:58720"/>
        <dbReference type="ChEBI" id="CHEBI:59863"/>
        <dbReference type="EC" id="5.3.1.12"/>
    </reaction>
</comment>
<evidence type="ECO:0000256" key="1">
    <source>
        <dbReference type="ARBA" id="ARBA00001165"/>
    </source>
</evidence>
<dbReference type="HAMAP" id="MF_00675">
    <property type="entry name" value="UxaC"/>
    <property type="match status" value="1"/>
</dbReference>
<evidence type="ECO:0000256" key="2">
    <source>
        <dbReference type="ARBA" id="ARBA00004892"/>
    </source>
</evidence>
<dbReference type="Gene3D" id="3.20.20.140">
    <property type="entry name" value="Metal-dependent hydrolases"/>
    <property type="match status" value="1"/>
</dbReference>
<comment type="caution">
    <text evidence="8">The sequence shown here is derived from an EMBL/GenBank/DDBJ whole genome shotgun (WGS) entry which is preliminary data.</text>
</comment>
<evidence type="ECO:0000256" key="5">
    <source>
        <dbReference type="ARBA" id="ARBA00020555"/>
    </source>
</evidence>
<dbReference type="PANTHER" id="PTHR30068">
    <property type="entry name" value="URONATE ISOMERASE"/>
    <property type="match status" value="1"/>
</dbReference>
<comment type="catalytic activity">
    <reaction evidence="7">
        <text>aldehydo-D-galacturonate = keto-D-tagaturonate</text>
        <dbReference type="Rhea" id="RHEA:27702"/>
        <dbReference type="ChEBI" id="CHEBI:12952"/>
        <dbReference type="ChEBI" id="CHEBI:17886"/>
    </reaction>
</comment>
<evidence type="ECO:0000256" key="3">
    <source>
        <dbReference type="ARBA" id="ARBA00008397"/>
    </source>
</evidence>
<dbReference type="InterPro" id="IPR003766">
    <property type="entry name" value="Uronate_isomerase"/>
</dbReference>
<comment type="similarity">
    <text evidence="3 7">Belongs to the metallo-dependent hydrolases superfamily. Uronate isomerase family.</text>
</comment>
<dbReference type="Pfam" id="PF02614">
    <property type="entry name" value="UxaC"/>
    <property type="match status" value="1"/>
</dbReference>
<evidence type="ECO:0000313" key="8">
    <source>
        <dbReference type="EMBL" id="EMP9432532.1"/>
    </source>
</evidence>
<dbReference type="GO" id="GO:0042840">
    <property type="term" value="P:D-glucuronate catabolic process"/>
    <property type="evidence" value="ECO:0007669"/>
    <property type="project" value="TreeGrafter"/>
</dbReference>
<dbReference type="EMBL" id="AAZDVE040000009">
    <property type="protein sequence ID" value="EMP9432532.1"/>
    <property type="molecule type" value="Genomic_DNA"/>
</dbReference>
<dbReference type="InterPro" id="IPR032466">
    <property type="entry name" value="Metal_Hydrolase"/>
</dbReference>
<name>A0AAI9HZC7_PROST</name>
<dbReference type="GO" id="GO:0008880">
    <property type="term" value="F:glucuronate isomerase activity"/>
    <property type="evidence" value="ECO:0007669"/>
    <property type="project" value="UniProtKB-UniRule"/>
</dbReference>
<dbReference type="SUPFAM" id="SSF51556">
    <property type="entry name" value="Metallo-dependent hydrolases"/>
    <property type="match status" value="1"/>
</dbReference>
<sequence length="475" mass="54690">MKSFLCENFLLNNKVAQNLYHDYAAKMPIYDYHCHLNPQEIAENRQFDNLGQIWLEGDHYKWRAMRSAGIPERFITGRESSDYEKYLAWAKTVPMTLGNPLYHWTHLELRRPFGITGKLLSPTTADDIWHEANERLSQPAFSTLGIMQQMQVHMVGTTDDPIDSLIYHRQIAQDKTINIEVRPSWRPDRVFKIEQVGFADYIEQLGESANIAISRFSDLLFALERRLEYFAFHGCIASDHGIDIVRYAPIPDETVLDRILQARLQGKILDEIAIAQFSTAILGWLGKQYAKYGWVMQLHIGAMRNNNRRQFTLLGSDSGFDAIGDLPIAYPLSRLLDEMDKTNELPRTILYCANPRDNDVLAALIGNFQDGEVAGKIQFGSAWWFNDQKEGMQRQLEQLSQLGLLSLFIGMLTDSRSFLSYTRHEYFRRILCNMLGTLVMNGEMPAEEKMIGQLVENICFYNAKRYFSAITPLSQ</sequence>
<accession>A0AAI9HZC7</accession>
<proteinExistence type="inferred from homology"/>
<dbReference type="GO" id="GO:0019698">
    <property type="term" value="P:D-galacturonate catabolic process"/>
    <property type="evidence" value="ECO:0007669"/>
    <property type="project" value="TreeGrafter"/>
</dbReference>
<dbReference type="EC" id="5.3.1.12" evidence="4 7"/>
<dbReference type="NCBIfam" id="NF002794">
    <property type="entry name" value="PRK02925.1"/>
    <property type="match status" value="1"/>
</dbReference>
<protein>
    <recommendedName>
        <fullName evidence="5 7">Uronate isomerase</fullName>
        <ecNumber evidence="4 7">5.3.1.12</ecNumber>
    </recommendedName>
    <alternativeName>
        <fullName evidence="7">Glucuronate isomerase</fullName>
    </alternativeName>
    <alternativeName>
        <fullName evidence="7">Uronic isomerase</fullName>
    </alternativeName>
</protein>
<reference evidence="8" key="1">
    <citation type="submission" date="2024-02" db="EMBL/GenBank/DDBJ databases">
        <authorList>
            <consortium name="Clinical and Environmental Microbiology Branch: Whole genome sequencing antimicrobial resistance pathogens in the healthcare setting"/>
        </authorList>
    </citation>
    <scope>NUCLEOTIDE SEQUENCE</scope>
    <source>
        <strain evidence="8">2020GO-00142</strain>
    </source>
</reference>